<dbReference type="Pfam" id="PF21197">
    <property type="entry name" value="PgaA_barrel"/>
    <property type="match status" value="1"/>
</dbReference>
<sequence length="835" mass="94587">MQITRGREVSRRSIKRRALQNVGLFPARTSFLRRFWLDSFTLLVLTACSTSLHAASYEDWIKQARQGQYQSAIAGLQHYRQQHPQETRVQLDLMRIHAWAGQLQEVIRLYESWPTNLPLPADVLLLTARAHKDARQWTPAQNLYREGMRRFPQQAAFTMGLCMSLADAGLTAQALSCAQQLQPATRQNTNYLLTRSYIYRAAGQNYEALRVSQDALAAQPDKTDVIRDYDQSLHAAGLHRQAMEWQTQHPDIFSNADLADRQADYAAELTRLSPQPTRTLPERFLVANRAIALQDKLADSASFLGNPTFARRIRGDRLIAVDTREDAPSTVDIAPERAAQYPGYAYASLGALQLRARHPEQAVSSYERALAEPSLDAKTRTRYQTGLAFSLLESGREDQALALAERMEKDMPTTRWLRGNPIPQPNPGYTDTLILKNSLYTYTGLLKDARENLAKASAQAPSNVNLRVPLADAQRMSGMPRAAERNLKIAETYAPRQEDVIISQAQTALDLHEYRQVEELLAYAKAHYPTNMRVAELEKDWQTYRKNELILRSGFETSNGSDVTGNDGIRTEAQWYSAPIDYNWRVTALAGHLDTSDELGHNVIWQGAGLEYRGRDWQSQLMINNQNWGQGNKMGASLQVDHELNDHWSIGGTLDYRTLDIPNRALAAGITANLGQVRLRWQNGPEQWVQAAYTGTKFSDNNVRQSLQITGNQRIYTSPRIKADAQLELWASGNKDEDRPYYSPRREYMAVPALRLEHLIYQHYDERLTQALTLGVGLHHQSGYGSGAVGSVAYELNYQHDRNLEVGLRLQALSRPYDGQREQQYSGMVELKIKF</sequence>
<dbReference type="InterPro" id="IPR049003">
    <property type="entry name" value="PgaA_barrel"/>
</dbReference>
<protein>
    <submittedName>
        <fullName evidence="2">Poly-beta-1,6 N-acetyl-D-glucosamine export porin PgaA</fullName>
    </submittedName>
</protein>
<evidence type="ECO:0000313" key="2">
    <source>
        <dbReference type="EMBL" id="AYN20841.1"/>
    </source>
</evidence>
<dbReference type="OrthoDB" id="5405060at2"/>
<dbReference type="GO" id="GO:1901515">
    <property type="term" value="F:poly-beta-1,6-N-acetyl-D-glucosamine transmembrane transporter activity"/>
    <property type="evidence" value="ECO:0007669"/>
    <property type="project" value="InterPro"/>
</dbReference>
<dbReference type="InterPro" id="IPR011990">
    <property type="entry name" value="TPR-like_helical_dom_sf"/>
</dbReference>
<dbReference type="SUPFAM" id="SSF48452">
    <property type="entry name" value="TPR-like"/>
    <property type="match status" value="2"/>
</dbReference>
<organism evidence="2 3">
    <name type="scientific">Alcaligenes aquatilis</name>
    <dbReference type="NCBI Taxonomy" id="323284"/>
    <lineage>
        <taxon>Bacteria</taxon>
        <taxon>Pseudomonadati</taxon>
        <taxon>Pseudomonadota</taxon>
        <taxon>Betaproteobacteria</taxon>
        <taxon>Burkholderiales</taxon>
        <taxon>Alcaligenaceae</taxon>
        <taxon>Alcaligenes</taxon>
    </lineage>
</organism>
<proteinExistence type="predicted"/>
<name>A0A3G2HVD9_9BURK</name>
<dbReference type="NCBIfam" id="TIGR03939">
    <property type="entry name" value="PGA_TPR_OMP"/>
    <property type="match status" value="1"/>
</dbReference>
<dbReference type="Proteomes" id="UP000268070">
    <property type="component" value="Chromosome"/>
</dbReference>
<dbReference type="InterPro" id="IPR023870">
    <property type="entry name" value="PGA_export_porin_PgaA"/>
</dbReference>
<evidence type="ECO:0000259" key="1">
    <source>
        <dbReference type="Pfam" id="PF21197"/>
    </source>
</evidence>
<dbReference type="AlphaFoldDB" id="A0A3G2HVD9"/>
<gene>
    <name evidence="2" type="primary">pgaA</name>
    <name evidence="2" type="ORF">D3M96_10070</name>
</gene>
<reference evidence="2 3" key="1">
    <citation type="submission" date="2018-09" db="EMBL/GenBank/DDBJ databases">
        <title>Complete genome sequence of the hydrocarbonoclastic bacterium Alcaligenes aquatilis QD168, isolated from a crude-oil polluted marine sediment of Central Chile.</title>
        <authorList>
            <person name="Duran R.E."/>
            <person name="Barra B."/>
            <person name="Salva-Serra F."/>
            <person name="Mendez V."/>
            <person name="Moore E.R.B."/>
            <person name="Seeger M."/>
        </authorList>
    </citation>
    <scope>NUCLEOTIDE SEQUENCE [LARGE SCALE GENOMIC DNA]</scope>
    <source>
        <strain evidence="2 3">QD168</strain>
    </source>
</reference>
<dbReference type="Gene3D" id="1.25.40.10">
    <property type="entry name" value="Tetratricopeptide repeat domain"/>
    <property type="match status" value="2"/>
</dbReference>
<feature type="domain" description="PgaA membrane beta barrel" evidence="1">
    <location>
        <begin position="548"/>
        <end position="835"/>
    </location>
</feature>
<accession>A0A3G2HVD9</accession>
<dbReference type="KEGG" id="aaqu:D3M96_10070"/>
<dbReference type="EMBL" id="CP032153">
    <property type="protein sequence ID" value="AYN20841.1"/>
    <property type="molecule type" value="Genomic_DNA"/>
</dbReference>
<evidence type="ECO:0000313" key="3">
    <source>
        <dbReference type="Proteomes" id="UP000268070"/>
    </source>
</evidence>